<evidence type="ECO:0000313" key="10">
    <source>
        <dbReference type="Proteomes" id="UP001497623"/>
    </source>
</evidence>
<dbReference type="GO" id="GO:0140359">
    <property type="term" value="F:ABC-type transporter activity"/>
    <property type="evidence" value="ECO:0007669"/>
    <property type="project" value="InterPro"/>
</dbReference>
<evidence type="ECO:0000256" key="3">
    <source>
        <dbReference type="ARBA" id="ARBA00022448"/>
    </source>
</evidence>
<evidence type="ECO:0000256" key="7">
    <source>
        <dbReference type="SAM" id="Phobius"/>
    </source>
</evidence>
<dbReference type="PANTHER" id="PTHR48041:SF89">
    <property type="entry name" value="FI03229P"/>
    <property type="match status" value="1"/>
</dbReference>
<feature type="transmembrane region" description="Helical" evidence="7">
    <location>
        <begin position="527"/>
        <end position="549"/>
    </location>
</feature>
<evidence type="ECO:0000256" key="5">
    <source>
        <dbReference type="ARBA" id="ARBA00022989"/>
    </source>
</evidence>
<gene>
    <name evidence="9" type="ORF">MNOR_LOCUS29338</name>
</gene>
<sequence length="691" mass="79058">MGRNSMTNHARLEPSLMLLAQRASQRFMGGRGRQTIFSWPPQLTGYTSMTNTVCADLTTTVWVHEGRCSDIIIPYSINYYQVQGGVWDMKGVWDRVSLLGIIPLSAAEPSILQTLAGPSEDEGSCLLDVLADRHHKWGGRLRGEFILNGNRIKPSKVASRSAYVQQDVNFCPDMSVRQTLLLHSHFRSSGDVARVREVKARINGLINDLGLEQVRHTRVKALTLSERRRLNVACHLLLETDIVLLDQPTRGMDIFDTFFLVEYLRQWACRGRIVIMTIQPPTYEIFTMISRVALISTGRLMYFGRRREMLPYFAFIEYPCPAYKNPSDYYLDLVTLDDLSAEAMLESSQRVEMLADTFRRRQEPLSDPGPPGPLPYRVRKENICMELLALWIRAMIYQFPYNMLYWLGITLVAGIMSVLVGAVFWDIRNETVQQQQESINNRYGFHYVMGVLAHWPVLLMAISEVWRDKPAVARDINDGLYSRPIYIFTKIAYSFLAAGSAFLVYIVPAYYMAGFHQSDGEYKFYNYIGYMLLYLYATRAITVASACVFDSRHTSAMVTGIIMTVAALGSGFTVHPQDMSLWSWPTLWWSPSRWLLHEMTRFEFNSTNAEFLCDRNPVLQESQSIIQRKVSCGVVTGAQALNYLGLREINLPDTYYPAIFILMAYLIGQFISIVAFILGKKPNRTKKYRTE</sequence>
<dbReference type="GO" id="GO:0005524">
    <property type="term" value="F:ATP binding"/>
    <property type="evidence" value="ECO:0007669"/>
    <property type="project" value="InterPro"/>
</dbReference>
<evidence type="ECO:0000256" key="6">
    <source>
        <dbReference type="ARBA" id="ARBA00023136"/>
    </source>
</evidence>
<protein>
    <recommendedName>
        <fullName evidence="8">ABC transporter domain-containing protein</fullName>
    </recommendedName>
</protein>
<keyword evidence="4 7" id="KW-0812">Transmembrane</keyword>
<feature type="transmembrane region" description="Helical" evidence="7">
    <location>
        <begin position="403"/>
        <end position="425"/>
    </location>
</feature>
<dbReference type="Proteomes" id="UP001497623">
    <property type="component" value="Unassembled WGS sequence"/>
</dbReference>
<dbReference type="AlphaFoldDB" id="A0AAV2RY06"/>
<feature type="domain" description="ABC transporter" evidence="8">
    <location>
        <begin position="77"/>
        <end position="322"/>
    </location>
</feature>
<comment type="caution">
    <text evidence="9">The sequence shown here is derived from an EMBL/GenBank/DDBJ whole genome shotgun (WGS) entry which is preliminary data.</text>
</comment>
<dbReference type="PROSITE" id="PS50893">
    <property type="entry name" value="ABC_TRANSPORTER_2"/>
    <property type="match status" value="1"/>
</dbReference>
<dbReference type="InterPro" id="IPR050352">
    <property type="entry name" value="ABCG_transporters"/>
</dbReference>
<dbReference type="Gene3D" id="3.40.50.300">
    <property type="entry name" value="P-loop containing nucleotide triphosphate hydrolases"/>
    <property type="match status" value="1"/>
</dbReference>
<comment type="similarity">
    <text evidence="2">Belongs to the ABC transporter superfamily. ABCG family. Eye pigment precursor importer (TC 3.A.1.204) subfamily.</text>
</comment>
<evidence type="ECO:0000313" key="9">
    <source>
        <dbReference type="EMBL" id="CAL4143800.1"/>
    </source>
</evidence>
<evidence type="ECO:0000256" key="1">
    <source>
        <dbReference type="ARBA" id="ARBA00004141"/>
    </source>
</evidence>
<proteinExistence type="inferred from homology"/>
<name>A0AAV2RY06_MEGNR</name>
<dbReference type="EMBL" id="CAXKWB010033794">
    <property type="protein sequence ID" value="CAL4143800.1"/>
    <property type="molecule type" value="Genomic_DNA"/>
</dbReference>
<evidence type="ECO:0000256" key="4">
    <source>
        <dbReference type="ARBA" id="ARBA00022692"/>
    </source>
</evidence>
<feature type="transmembrane region" description="Helical" evidence="7">
    <location>
        <begin position="655"/>
        <end position="679"/>
    </location>
</feature>
<reference evidence="9 10" key="1">
    <citation type="submission" date="2024-05" db="EMBL/GenBank/DDBJ databases">
        <authorList>
            <person name="Wallberg A."/>
        </authorList>
    </citation>
    <scope>NUCLEOTIDE SEQUENCE [LARGE SCALE GENOMIC DNA]</scope>
</reference>
<keyword evidence="5 7" id="KW-1133">Transmembrane helix</keyword>
<feature type="non-terminal residue" evidence="9">
    <location>
        <position position="691"/>
    </location>
</feature>
<dbReference type="GO" id="GO:0005886">
    <property type="term" value="C:plasma membrane"/>
    <property type="evidence" value="ECO:0007669"/>
    <property type="project" value="TreeGrafter"/>
</dbReference>
<organism evidence="9 10">
    <name type="scientific">Meganyctiphanes norvegica</name>
    <name type="common">Northern krill</name>
    <name type="synonym">Thysanopoda norvegica</name>
    <dbReference type="NCBI Taxonomy" id="48144"/>
    <lineage>
        <taxon>Eukaryota</taxon>
        <taxon>Metazoa</taxon>
        <taxon>Ecdysozoa</taxon>
        <taxon>Arthropoda</taxon>
        <taxon>Crustacea</taxon>
        <taxon>Multicrustacea</taxon>
        <taxon>Malacostraca</taxon>
        <taxon>Eumalacostraca</taxon>
        <taxon>Eucarida</taxon>
        <taxon>Euphausiacea</taxon>
        <taxon>Euphausiidae</taxon>
        <taxon>Meganyctiphanes</taxon>
    </lineage>
</organism>
<comment type="subcellular location">
    <subcellularLocation>
        <location evidence="1">Membrane</location>
        <topology evidence="1">Multi-pass membrane protein</topology>
    </subcellularLocation>
</comment>
<keyword evidence="6 7" id="KW-0472">Membrane</keyword>
<dbReference type="GO" id="GO:0016887">
    <property type="term" value="F:ATP hydrolysis activity"/>
    <property type="evidence" value="ECO:0007669"/>
    <property type="project" value="InterPro"/>
</dbReference>
<dbReference type="Pfam" id="PF01061">
    <property type="entry name" value="ABC2_membrane"/>
    <property type="match status" value="1"/>
</dbReference>
<dbReference type="InterPro" id="IPR013525">
    <property type="entry name" value="ABC2_TM"/>
</dbReference>
<evidence type="ECO:0000259" key="8">
    <source>
        <dbReference type="PROSITE" id="PS50893"/>
    </source>
</evidence>
<dbReference type="Pfam" id="PF00005">
    <property type="entry name" value="ABC_tran"/>
    <property type="match status" value="1"/>
</dbReference>
<dbReference type="PANTHER" id="PTHR48041">
    <property type="entry name" value="ABC TRANSPORTER G FAMILY MEMBER 28"/>
    <property type="match status" value="1"/>
</dbReference>
<keyword evidence="3" id="KW-0813">Transport</keyword>
<accession>A0AAV2RY06</accession>
<evidence type="ECO:0000256" key="2">
    <source>
        <dbReference type="ARBA" id="ARBA00005814"/>
    </source>
</evidence>
<dbReference type="InterPro" id="IPR027417">
    <property type="entry name" value="P-loop_NTPase"/>
</dbReference>
<keyword evidence="10" id="KW-1185">Reference proteome</keyword>
<feature type="transmembrane region" description="Helical" evidence="7">
    <location>
        <begin position="487"/>
        <end position="507"/>
    </location>
</feature>
<feature type="transmembrane region" description="Helical" evidence="7">
    <location>
        <begin position="556"/>
        <end position="575"/>
    </location>
</feature>
<dbReference type="InterPro" id="IPR003439">
    <property type="entry name" value="ABC_transporter-like_ATP-bd"/>
</dbReference>
<dbReference type="SUPFAM" id="SSF52540">
    <property type="entry name" value="P-loop containing nucleoside triphosphate hydrolases"/>
    <property type="match status" value="1"/>
</dbReference>